<sequence length="200" mass="21263">MAKRARPGPATASSREEGYLGGQVLIAMPSMQDPRFARTVICLCAHSPEGAMGIVLNKPLEGLSFDELLKQLGLVPVPPQRRIRLFQGGPVEGGRGFVLHTRDWSNDQSLEVADDLALTASVDILSAIAGGGGPRQGILALGYAGWGPGQLEEEIQANAWLSVPPDETLLFSEDGDRKWFQAMAKLKVDPLLLSGAAGHA</sequence>
<dbReference type="PANTHER" id="PTHR30327">
    <property type="entry name" value="UNCHARACTERIZED PROTEIN YQGE"/>
    <property type="match status" value="1"/>
</dbReference>
<evidence type="ECO:0000313" key="4">
    <source>
        <dbReference type="Proteomes" id="UP000295023"/>
    </source>
</evidence>
<proteinExistence type="inferred from homology"/>
<name>A0A4R4D982_9PROT</name>
<dbReference type="HAMAP" id="MF_00758">
    <property type="entry name" value="UPF0301"/>
    <property type="match status" value="1"/>
</dbReference>
<accession>A0A4R4D982</accession>
<dbReference type="EMBL" id="SKBM01000024">
    <property type="protein sequence ID" value="TCZ55953.1"/>
    <property type="molecule type" value="Genomic_DNA"/>
</dbReference>
<dbReference type="Gene3D" id="3.40.1740.10">
    <property type="entry name" value="VC0467-like"/>
    <property type="match status" value="1"/>
</dbReference>
<dbReference type="GO" id="GO:0005829">
    <property type="term" value="C:cytosol"/>
    <property type="evidence" value="ECO:0007669"/>
    <property type="project" value="TreeGrafter"/>
</dbReference>
<dbReference type="Proteomes" id="UP000295023">
    <property type="component" value="Unassembled WGS sequence"/>
</dbReference>
<comment type="similarity">
    <text evidence="1 2">Belongs to the UPF0301 (AlgH) family.</text>
</comment>
<dbReference type="AlphaFoldDB" id="A0A4R4D982"/>
<organism evidence="3 4">
    <name type="scientific">Roseicella aquatilis</name>
    <dbReference type="NCBI Taxonomy" id="2527868"/>
    <lineage>
        <taxon>Bacteria</taxon>
        <taxon>Pseudomonadati</taxon>
        <taxon>Pseudomonadota</taxon>
        <taxon>Alphaproteobacteria</taxon>
        <taxon>Acetobacterales</taxon>
        <taxon>Roseomonadaceae</taxon>
        <taxon>Roseicella</taxon>
    </lineage>
</organism>
<dbReference type="OrthoDB" id="9807486at2"/>
<dbReference type="NCBIfam" id="NF001268">
    <property type="entry name" value="PRK00228.1-4"/>
    <property type="match status" value="1"/>
</dbReference>
<gene>
    <name evidence="3" type="ORF">EXY23_20355</name>
</gene>
<protein>
    <recommendedName>
        <fullName evidence="2">UPF0301 protein EXY23_20355</fullName>
    </recommendedName>
</protein>
<keyword evidence="4" id="KW-1185">Reference proteome</keyword>
<dbReference type="Pfam" id="PF02622">
    <property type="entry name" value="DUF179"/>
    <property type="match status" value="1"/>
</dbReference>
<evidence type="ECO:0000256" key="1">
    <source>
        <dbReference type="ARBA" id="ARBA00009600"/>
    </source>
</evidence>
<evidence type="ECO:0000313" key="3">
    <source>
        <dbReference type="EMBL" id="TCZ55953.1"/>
    </source>
</evidence>
<dbReference type="RefSeq" id="WP_132293859.1">
    <property type="nucleotide sequence ID" value="NZ_SKBM01000024.1"/>
</dbReference>
<dbReference type="InterPro" id="IPR003774">
    <property type="entry name" value="AlgH-like"/>
</dbReference>
<evidence type="ECO:0000256" key="2">
    <source>
        <dbReference type="HAMAP-Rule" id="MF_00758"/>
    </source>
</evidence>
<reference evidence="3 4" key="1">
    <citation type="submission" date="2019-03" db="EMBL/GenBank/DDBJ databases">
        <title>Paracraurococcus aquatilis NE82 genome sequence.</title>
        <authorList>
            <person name="Zhao Y."/>
            <person name="Du Z."/>
        </authorList>
    </citation>
    <scope>NUCLEOTIDE SEQUENCE [LARGE SCALE GENOMIC DNA]</scope>
    <source>
        <strain evidence="3 4">NE82</strain>
    </source>
</reference>
<dbReference type="PANTHER" id="PTHR30327:SF1">
    <property type="entry name" value="UPF0301 PROTEIN YQGE"/>
    <property type="match status" value="1"/>
</dbReference>
<dbReference type="SUPFAM" id="SSF143456">
    <property type="entry name" value="VC0467-like"/>
    <property type="match status" value="1"/>
</dbReference>
<comment type="caution">
    <text evidence="3">The sequence shown here is derived from an EMBL/GenBank/DDBJ whole genome shotgun (WGS) entry which is preliminary data.</text>
</comment>